<dbReference type="InterPro" id="IPR001357">
    <property type="entry name" value="BRCT_dom"/>
</dbReference>
<evidence type="ECO:0000313" key="3">
    <source>
        <dbReference type="Proteomes" id="UP000273326"/>
    </source>
</evidence>
<evidence type="ECO:0000313" key="2">
    <source>
        <dbReference type="EMBL" id="AZP03710.1"/>
    </source>
</evidence>
<keyword evidence="3" id="KW-1185">Reference proteome</keyword>
<dbReference type="KEGG" id="jeh:EJN90_02935"/>
<gene>
    <name evidence="2" type="ORF">EJN90_02935</name>
</gene>
<sequence length="70" mass="7799">MILAELPPKIELAGTSFVTTAPAATIEFFTIVILGKIAAFPQSKLDFLLGWKVQIKNLLLVDQDWLDDRL</sequence>
<organism evidence="2 3">
    <name type="scientific">Jeotgalibaca ciconiae</name>
    <dbReference type="NCBI Taxonomy" id="2496265"/>
    <lineage>
        <taxon>Bacteria</taxon>
        <taxon>Bacillati</taxon>
        <taxon>Bacillota</taxon>
        <taxon>Bacilli</taxon>
        <taxon>Lactobacillales</taxon>
        <taxon>Carnobacteriaceae</taxon>
        <taxon>Jeotgalibaca</taxon>
    </lineage>
</organism>
<dbReference type="EMBL" id="CP034465">
    <property type="protein sequence ID" value="AZP03710.1"/>
    <property type="molecule type" value="Genomic_DNA"/>
</dbReference>
<accession>A0A3S9H8P0</accession>
<name>A0A3S9H8P0_9LACT</name>
<dbReference type="AlphaFoldDB" id="A0A3S9H8P0"/>
<reference evidence="3" key="1">
    <citation type="submission" date="2018-12" db="EMBL/GenBank/DDBJ databases">
        <title>Complete genome sequencing of Jeotgalibaca sp. H21T32.</title>
        <authorList>
            <person name="Bae J.-W."/>
            <person name="Lee S.-Y."/>
        </authorList>
    </citation>
    <scope>NUCLEOTIDE SEQUENCE [LARGE SCALE GENOMIC DNA]</scope>
    <source>
        <strain evidence="3">H21T32</strain>
    </source>
</reference>
<proteinExistence type="predicted"/>
<feature type="domain" description="BRCT" evidence="1">
    <location>
        <begin position="1"/>
        <end position="70"/>
    </location>
</feature>
<dbReference type="PROSITE" id="PS50172">
    <property type="entry name" value="BRCT"/>
    <property type="match status" value="1"/>
</dbReference>
<protein>
    <recommendedName>
        <fullName evidence="1">BRCT domain-containing protein</fullName>
    </recommendedName>
</protein>
<dbReference type="Proteomes" id="UP000273326">
    <property type="component" value="Chromosome"/>
</dbReference>
<evidence type="ECO:0000259" key="1">
    <source>
        <dbReference type="PROSITE" id="PS50172"/>
    </source>
</evidence>